<dbReference type="EMBL" id="LQZE01000077">
    <property type="protein sequence ID" value="KXU16405.1"/>
    <property type="molecule type" value="Genomic_DNA"/>
</dbReference>
<dbReference type="Proteomes" id="UP000070678">
    <property type="component" value="Unassembled WGS sequence"/>
</dbReference>
<accession>A0A139PFE5</accession>
<evidence type="ECO:0000313" key="1">
    <source>
        <dbReference type="EMBL" id="KXT80138.1"/>
    </source>
</evidence>
<evidence type="ECO:0000313" key="6">
    <source>
        <dbReference type="Proteomes" id="UP000072989"/>
    </source>
</evidence>
<evidence type="ECO:0000313" key="2">
    <source>
        <dbReference type="EMBL" id="KXT87926.1"/>
    </source>
</evidence>
<dbReference type="EMBL" id="LQOB01000027">
    <property type="protein sequence ID" value="KXT87926.1"/>
    <property type="molecule type" value="Genomic_DNA"/>
</dbReference>
<sequence>MSKIDVFAHVLLPEFSKRMFLLDPELPEKMPFIQNSVLSDFALRCKYLLAGIKQIISYVNLNPEDYLSELSALLLTKKANQ</sequence>
<dbReference type="EMBL" id="LQNX01000068">
    <property type="protein sequence ID" value="KXT80138.1"/>
    <property type="molecule type" value="Genomic_DNA"/>
</dbReference>
<gene>
    <name evidence="1" type="ORF">SORDD15_01646</name>
    <name evidence="2" type="ORF">SORDD16_00449</name>
    <name evidence="3" type="ORF">SORDD17_00386</name>
</gene>
<protein>
    <submittedName>
        <fullName evidence="2">Uncharacterized protein</fullName>
    </submittedName>
</protein>
<dbReference type="AlphaFoldDB" id="A0A139PFE5"/>
<evidence type="ECO:0000313" key="5">
    <source>
        <dbReference type="Proteomes" id="UP000072653"/>
    </source>
</evidence>
<name>A0A139PFE5_STROR</name>
<dbReference type="Proteomes" id="UP000072989">
    <property type="component" value="Unassembled WGS sequence"/>
</dbReference>
<reference evidence="4 5" key="1">
    <citation type="submission" date="2016-01" db="EMBL/GenBank/DDBJ databases">
        <title>Highly variable Streptococcus oralis are common among viridans streptococci isolated from primates.</title>
        <authorList>
            <person name="Denapaite D."/>
            <person name="Rieger M."/>
            <person name="Koendgen S."/>
            <person name="Brueckner R."/>
            <person name="Ochigava I."/>
            <person name="Kappeler P."/>
            <person name="Maetz-Rensing K."/>
            <person name="Leendertz F."/>
            <person name="Hakenbeck R."/>
        </authorList>
    </citation>
    <scope>NUCLEOTIDE SEQUENCE [LARGE SCALE GENOMIC DNA]</scope>
    <source>
        <strain evidence="1 4">DD15</strain>
        <strain evidence="2 5">DD16</strain>
        <strain evidence="3 6">DD17</strain>
    </source>
</reference>
<organism evidence="2 5">
    <name type="scientific">Streptococcus oralis</name>
    <dbReference type="NCBI Taxonomy" id="1303"/>
    <lineage>
        <taxon>Bacteria</taxon>
        <taxon>Bacillati</taxon>
        <taxon>Bacillota</taxon>
        <taxon>Bacilli</taxon>
        <taxon>Lactobacillales</taxon>
        <taxon>Streptococcaceae</taxon>
        <taxon>Streptococcus</taxon>
    </lineage>
</organism>
<evidence type="ECO:0000313" key="3">
    <source>
        <dbReference type="EMBL" id="KXU16405.1"/>
    </source>
</evidence>
<proteinExistence type="predicted"/>
<dbReference type="Proteomes" id="UP000072653">
    <property type="component" value="Unassembled WGS sequence"/>
</dbReference>
<evidence type="ECO:0000313" key="4">
    <source>
        <dbReference type="Proteomes" id="UP000070678"/>
    </source>
</evidence>
<comment type="caution">
    <text evidence="2">The sequence shown here is derived from an EMBL/GenBank/DDBJ whole genome shotgun (WGS) entry which is preliminary data.</text>
</comment>
<dbReference type="PATRIC" id="fig|1303.78.peg.1727"/>